<evidence type="ECO:0000259" key="4">
    <source>
        <dbReference type="Pfam" id="PF09727"/>
    </source>
</evidence>
<gene>
    <name evidence="5" type="ORF">FJT64_017192</name>
</gene>
<evidence type="ECO:0000313" key="6">
    <source>
        <dbReference type="Proteomes" id="UP000440578"/>
    </source>
</evidence>
<feature type="coiled-coil region" evidence="2">
    <location>
        <begin position="221"/>
        <end position="258"/>
    </location>
</feature>
<protein>
    <recommendedName>
        <fullName evidence="4">Cortactin-binding protein-2 N-terminal domain-containing protein</fullName>
    </recommendedName>
</protein>
<proteinExistence type="predicted"/>
<feature type="compositionally biased region" description="Polar residues" evidence="3">
    <location>
        <begin position="27"/>
        <end position="37"/>
    </location>
</feature>
<feature type="coiled-coil region" evidence="2">
    <location>
        <begin position="118"/>
        <end position="195"/>
    </location>
</feature>
<dbReference type="OrthoDB" id="6021133at2759"/>
<feature type="domain" description="Cortactin-binding protein-2 N-terminal" evidence="4">
    <location>
        <begin position="85"/>
        <end position="205"/>
    </location>
</feature>
<keyword evidence="6" id="KW-1185">Reference proteome</keyword>
<feature type="region of interest" description="Disordered" evidence="3">
    <location>
        <begin position="599"/>
        <end position="627"/>
    </location>
</feature>
<organism evidence="5 6">
    <name type="scientific">Amphibalanus amphitrite</name>
    <name type="common">Striped barnacle</name>
    <name type="synonym">Balanus amphitrite</name>
    <dbReference type="NCBI Taxonomy" id="1232801"/>
    <lineage>
        <taxon>Eukaryota</taxon>
        <taxon>Metazoa</taxon>
        <taxon>Ecdysozoa</taxon>
        <taxon>Arthropoda</taxon>
        <taxon>Crustacea</taxon>
        <taxon>Multicrustacea</taxon>
        <taxon>Cirripedia</taxon>
        <taxon>Thoracica</taxon>
        <taxon>Thoracicalcarea</taxon>
        <taxon>Balanomorpha</taxon>
        <taxon>Balanoidea</taxon>
        <taxon>Balanidae</taxon>
        <taxon>Amphibalaninae</taxon>
        <taxon>Amphibalanus</taxon>
    </lineage>
</organism>
<dbReference type="Pfam" id="PF09727">
    <property type="entry name" value="CortBP2"/>
    <property type="match status" value="1"/>
</dbReference>
<reference evidence="5 6" key="1">
    <citation type="submission" date="2019-07" db="EMBL/GenBank/DDBJ databases">
        <title>Draft genome assembly of a fouling barnacle, Amphibalanus amphitrite (Darwin, 1854): The first reference genome for Thecostraca.</title>
        <authorList>
            <person name="Kim W."/>
        </authorList>
    </citation>
    <scope>NUCLEOTIDE SEQUENCE [LARGE SCALE GENOMIC DNA]</scope>
    <source>
        <strain evidence="5">SNU_AA5</strain>
        <tissue evidence="5">Soma without cirri and trophi</tissue>
    </source>
</reference>
<feature type="compositionally biased region" description="Pro residues" evidence="3">
    <location>
        <begin position="339"/>
        <end position="353"/>
    </location>
</feature>
<feature type="compositionally biased region" description="Low complexity" evidence="3">
    <location>
        <begin position="455"/>
        <end position="466"/>
    </location>
</feature>
<sequence length="627" mass="66483">MASKMSSNSPSNGGASTHGAIPKDTQAAMSSNDSGQNYEPPDIDPVTLKRNPKMELSKADLLKLLSCLEGELQARDVVIATLKVDEALIRSMADNQMASLENLILAQRAAQLKMAQYLRDAEARHAKAVQELEEEKAKHAHDTAQGDDVTYALEKERTRLKQELETERQAKKKVEKELKKTAETLEEERHRQKHMVLLLLAERKKVITKYIEERKRSEDLTQILSEEKGRAENMAEGLEEESKKSLQMEAELERHMSDCANQRQQLKHALATEEKRIRITCPYVHRYQDLLSEHEKLQRECDRLKNQLSEAHQVAMFQANSMAGGGGGGSGRYASGPTSPRPGGPATLPPQLPSKPAVSAGGVRPGTSTASTLTPPKVGVRRAVSPVGGPPPDDLTAMAANITKAVQPTATVSSQPVSAPMTGVAYGVQPGVALRNVQYGVAAAPQPTPAPPPTSASSPSASAGAPQVVRVTPRVSVTASPGTKVVTASQPGKVLFHVTTPAAGGAPPPNGAPPLALARKPPLGRGVPPPVPPNKPAVPPNKPGGGGGGGGGKASGLASRPEPAGQVGEGAAATEPLGPELANFQRMLVSMAGMHCSLVRSSPPHPTRCRRDGRPRSPVPLLRYLTE</sequence>
<dbReference type="EMBL" id="VIIS01000197">
    <property type="protein sequence ID" value="KAF0312031.1"/>
    <property type="molecule type" value="Genomic_DNA"/>
</dbReference>
<feature type="region of interest" description="Disordered" evidence="3">
    <location>
        <begin position="1"/>
        <end position="48"/>
    </location>
</feature>
<dbReference type="InterPro" id="IPR050719">
    <property type="entry name" value="Cortactin-Actin_Reg"/>
</dbReference>
<feature type="region of interest" description="Disordered" evidence="3">
    <location>
        <begin position="498"/>
        <end position="578"/>
    </location>
</feature>
<feature type="compositionally biased region" description="Gly residues" evidence="3">
    <location>
        <begin position="543"/>
        <end position="554"/>
    </location>
</feature>
<evidence type="ECO:0000256" key="3">
    <source>
        <dbReference type="SAM" id="MobiDB-lite"/>
    </source>
</evidence>
<evidence type="ECO:0000313" key="5">
    <source>
        <dbReference type="EMBL" id="KAF0312031.1"/>
    </source>
</evidence>
<keyword evidence="1 2" id="KW-0175">Coiled coil</keyword>
<feature type="coiled-coil region" evidence="2">
    <location>
        <begin position="287"/>
        <end position="314"/>
    </location>
</feature>
<comment type="caution">
    <text evidence="5">The sequence shown here is derived from an EMBL/GenBank/DDBJ whole genome shotgun (WGS) entry which is preliminary data.</text>
</comment>
<dbReference type="AlphaFoldDB" id="A0A6A4XC70"/>
<feature type="compositionally biased region" description="Pro residues" evidence="3">
    <location>
        <begin position="527"/>
        <end position="542"/>
    </location>
</feature>
<feature type="compositionally biased region" description="Low complexity" evidence="3">
    <location>
        <begin position="513"/>
        <end position="526"/>
    </location>
</feature>
<dbReference type="PANTHER" id="PTHR23166:SF5">
    <property type="entry name" value="CTTNBP2 N-TERMINAL-LIKE PROTEIN"/>
    <property type="match status" value="1"/>
</dbReference>
<dbReference type="PANTHER" id="PTHR23166">
    <property type="entry name" value="FILAMIN/GPBP-INTERACTING PROTEIN"/>
    <property type="match status" value="1"/>
</dbReference>
<feature type="region of interest" description="Disordered" evidence="3">
    <location>
        <begin position="444"/>
        <end position="466"/>
    </location>
</feature>
<evidence type="ECO:0000256" key="2">
    <source>
        <dbReference type="SAM" id="Coils"/>
    </source>
</evidence>
<dbReference type="Proteomes" id="UP000440578">
    <property type="component" value="Unassembled WGS sequence"/>
</dbReference>
<dbReference type="InterPro" id="IPR019131">
    <property type="entry name" value="Cortactin-binding_p2_N"/>
</dbReference>
<accession>A0A6A4XC70</accession>
<evidence type="ECO:0000256" key="1">
    <source>
        <dbReference type="ARBA" id="ARBA00023054"/>
    </source>
</evidence>
<feature type="compositionally biased region" description="Polar residues" evidence="3">
    <location>
        <begin position="1"/>
        <end position="15"/>
    </location>
</feature>
<name>A0A6A4XC70_AMPAM</name>
<feature type="region of interest" description="Disordered" evidence="3">
    <location>
        <begin position="320"/>
        <end position="375"/>
    </location>
</feature>